<gene>
    <name evidence="1" type="ordered locus">BCE_1014</name>
</gene>
<dbReference type="EMBL" id="AE017194">
    <property type="protein sequence ID" value="AAS39945.1"/>
    <property type="molecule type" value="Genomic_DNA"/>
</dbReference>
<dbReference type="Proteomes" id="UP000002527">
    <property type="component" value="Chromosome"/>
</dbReference>
<proteinExistence type="predicted"/>
<reference evidence="1 2" key="1">
    <citation type="journal article" date="2004" name="Nucleic Acids Res.">
        <title>The genome sequence of Bacillus cereus ATCC 10987 reveals metabolic adaptations and a large plasmid related to Bacillus anthracis pXO1.</title>
        <authorList>
            <person name="Rasko D.A."/>
            <person name="Ravel J."/>
            <person name="Okstad O.A."/>
            <person name="Helgason E."/>
            <person name="Cer R.Z."/>
            <person name="Jiang L."/>
            <person name="Shores K.A."/>
            <person name="Fouts D.E."/>
            <person name="Tourasse N.J."/>
            <person name="Angiuoli S.V."/>
            <person name="Kolonay J."/>
            <person name="Nelson W.C."/>
            <person name="Kolsto A.-B."/>
            <person name="Fraser C.M."/>
            <person name="Read T.D."/>
        </authorList>
    </citation>
    <scope>NUCLEOTIDE SEQUENCE [LARGE SCALE GENOMIC DNA]</scope>
    <source>
        <strain evidence="2">ATCC 10987 / NRS 248</strain>
    </source>
</reference>
<sequence>MIAIPLPSIPSFIYKDINFVGNIYILYCITNREIIKFGNLLFLNKN</sequence>
<name>Q73CQ0_BACC1</name>
<dbReference type="HOGENOM" id="CLU_3179746_0_0_9"/>
<evidence type="ECO:0000313" key="2">
    <source>
        <dbReference type="Proteomes" id="UP000002527"/>
    </source>
</evidence>
<dbReference type="KEGG" id="bca:BCE_1014"/>
<protein>
    <submittedName>
        <fullName evidence="1">Uncharacterized protein</fullName>
    </submittedName>
</protein>
<accession>Q73CQ0</accession>
<evidence type="ECO:0000313" key="1">
    <source>
        <dbReference type="EMBL" id="AAS39945.1"/>
    </source>
</evidence>
<dbReference type="AlphaFoldDB" id="Q73CQ0"/>
<organism evidence="1 2">
    <name type="scientific">Bacillus cereus (strain ATCC 10987 / NRS 248)</name>
    <dbReference type="NCBI Taxonomy" id="222523"/>
    <lineage>
        <taxon>Bacteria</taxon>
        <taxon>Bacillati</taxon>
        <taxon>Bacillota</taxon>
        <taxon>Bacilli</taxon>
        <taxon>Bacillales</taxon>
        <taxon>Bacillaceae</taxon>
        <taxon>Bacillus</taxon>
        <taxon>Bacillus cereus group</taxon>
    </lineage>
</organism>